<dbReference type="WBParaSite" id="JU765_v2.g11199.t2">
    <property type="protein sequence ID" value="JU765_v2.g11199.t2"/>
    <property type="gene ID" value="JU765_v2.g11199"/>
</dbReference>
<organism evidence="1 2">
    <name type="scientific">Panagrolaimus sp. JU765</name>
    <dbReference type="NCBI Taxonomy" id="591449"/>
    <lineage>
        <taxon>Eukaryota</taxon>
        <taxon>Metazoa</taxon>
        <taxon>Ecdysozoa</taxon>
        <taxon>Nematoda</taxon>
        <taxon>Chromadorea</taxon>
        <taxon>Rhabditida</taxon>
        <taxon>Tylenchina</taxon>
        <taxon>Panagrolaimomorpha</taxon>
        <taxon>Panagrolaimoidea</taxon>
        <taxon>Panagrolaimidae</taxon>
        <taxon>Panagrolaimus</taxon>
    </lineage>
</organism>
<sequence length="469" mass="52745">MEEVLRAFGQARNFVDIGKYQLAFLSYETVNKKLNNLIVKEKEIDLRNKYVELRQVARIESDTLRQVARIESDTVADILATLDGLKWEETAMTSADTPPSDPEVWLPLAPVKTSLKKPTPKPLTVKKPPTTAKPAPKSAEIVRKKPAQQSNVKVPTNYGNVAVPMPSKTKENVEEAQEDENIDDDGEKEFDSTGWDSELVEMVKQAIMLPTIVPEFFRGIRRAWKGICMCGPPGTGKTMLAKAVATECKTTFFNVSSSTITSKYRGDSEKLVRLLFAMARFYAPSVIFIDEIDSIGSQRGSDGEHEASRRVKSELLVQMDGCIEEGNDKPVLVLAATNHPWSLDDALLRRLEKRIYIGLPDLEARIGLLKLYFRELKLDSNVDFTMVAELLEGYTSADISNVCRDASLMPMRNHLKTLTIEEYSNIDASKFDLPIEMEHLEAAITRISPSVNDKDIEKYKEWMKDYGAE</sequence>
<proteinExistence type="predicted"/>
<protein>
    <submittedName>
        <fullName evidence="2">Katanin p60 ATPase-containing subunit A1</fullName>
    </submittedName>
</protein>
<name>A0AC34PYD6_9BILA</name>
<evidence type="ECO:0000313" key="2">
    <source>
        <dbReference type="WBParaSite" id="JU765_v2.g11199.t2"/>
    </source>
</evidence>
<accession>A0AC34PYD6</accession>
<dbReference type="Proteomes" id="UP000887576">
    <property type="component" value="Unplaced"/>
</dbReference>
<evidence type="ECO:0000313" key="1">
    <source>
        <dbReference type="Proteomes" id="UP000887576"/>
    </source>
</evidence>
<reference evidence="2" key="1">
    <citation type="submission" date="2022-11" db="UniProtKB">
        <authorList>
            <consortium name="WormBaseParasite"/>
        </authorList>
    </citation>
    <scope>IDENTIFICATION</scope>
</reference>